<dbReference type="Proteomes" id="UP000178859">
    <property type="component" value="Unassembled WGS sequence"/>
</dbReference>
<organism evidence="2 3">
    <name type="scientific">Candidatus Daviesbacteria bacterium RIFCSPLOWO2_02_FULL_36_7</name>
    <dbReference type="NCBI Taxonomy" id="1797792"/>
    <lineage>
        <taxon>Bacteria</taxon>
        <taxon>Candidatus Daviesiibacteriota</taxon>
    </lineage>
</organism>
<proteinExistence type="predicted"/>
<reference evidence="2 3" key="1">
    <citation type="journal article" date="2016" name="Nat. Commun.">
        <title>Thousands of microbial genomes shed light on interconnected biogeochemical processes in an aquifer system.</title>
        <authorList>
            <person name="Anantharaman K."/>
            <person name="Brown C.T."/>
            <person name="Hug L.A."/>
            <person name="Sharon I."/>
            <person name="Castelle C.J."/>
            <person name="Probst A.J."/>
            <person name="Thomas B.C."/>
            <person name="Singh A."/>
            <person name="Wilkins M.J."/>
            <person name="Karaoz U."/>
            <person name="Brodie E.L."/>
            <person name="Williams K.H."/>
            <person name="Hubbard S.S."/>
            <person name="Banfield J.F."/>
        </authorList>
    </citation>
    <scope>NUCLEOTIDE SEQUENCE [LARGE SCALE GENOMIC DNA]</scope>
</reference>
<gene>
    <name evidence="2" type="ORF">A3I48_00430</name>
</gene>
<sequence>MRKWLLAFLIILLIPVTAFASVSLDMVNQKVCSRFDADMVKLAAIMEELRKRKGITETRVAFGGVDTQIESADYWITSAAEAIAYQRAQKYSSTSQLKYSLETLKNKILQAKTEVRKALNE</sequence>
<dbReference type="EMBL" id="MFDT01000063">
    <property type="protein sequence ID" value="OGE64425.1"/>
    <property type="molecule type" value="Genomic_DNA"/>
</dbReference>
<comment type="caution">
    <text evidence="2">The sequence shown here is derived from an EMBL/GenBank/DDBJ whole genome shotgun (WGS) entry which is preliminary data.</text>
</comment>
<evidence type="ECO:0000256" key="1">
    <source>
        <dbReference type="SAM" id="SignalP"/>
    </source>
</evidence>
<feature type="signal peptide" evidence="1">
    <location>
        <begin position="1"/>
        <end position="20"/>
    </location>
</feature>
<protein>
    <submittedName>
        <fullName evidence="2">Uncharacterized protein</fullName>
    </submittedName>
</protein>
<name>A0A1F5MGE1_9BACT</name>
<evidence type="ECO:0000313" key="3">
    <source>
        <dbReference type="Proteomes" id="UP000178859"/>
    </source>
</evidence>
<dbReference type="AlphaFoldDB" id="A0A1F5MGE1"/>
<evidence type="ECO:0000313" key="2">
    <source>
        <dbReference type="EMBL" id="OGE64425.1"/>
    </source>
</evidence>
<feature type="chain" id="PRO_5009520038" evidence="1">
    <location>
        <begin position="21"/>
        <end position="121"/>
    </location>
</feature>
<keyword evidence="1" id="KW-0732">Signal</keyword>
<accession>A0A1F5MGE1</accession>